<dbReference type="PANTHER" id="PTHR12110:SF41">
    <property type="entry name" value="INOSOSE DEHYDRATASE"/>
    <property type="match status" value="1"/>
</dbReference>
<evidence type="ECO:0000259" key="1">
    <source>
        <dbReference type="Pfam" id="PF01261"/>
    </source>
</evidence>
<accession>A0A382EGB4</accession>
<dbReference type="InterPro" id="IPR050312">
    <property type="entry name" value="IolE/XylAMocC-like"/>
</dbReference>
<dbReference type="InterPro" id="IPR036237">
    <property type="entry name" value="Xyl_isomerase-like_sf"/>
</dbReference>
<dbReference type="SUPFAM" id="SSF51658">
    <property type="entry name" value="Xylose isomerase-like"/>
    <property type="match status" value="1"/>
</dbReference>
<evidence type="ECO:0000313" key="2">
    <source>
        <dbReference type="EMBL" id="SVB49114.1"/>
    </source>
</evidence>
<dbReference type="EMBL" id="UINC01044113">
    <property type="protein sequence ID" value="SVB49114.1"/>
    <property type="molecule type" value="Genomic_DNA"/>
</dbReference>
<name>A0A382EGB4_9ZZZZ</name>
<dbReference type="AlphaFoldDB" id="A0A382EGB4"/>
<feature type="domain" description="Xylose isomerase-like TIM barrel" evidence="1">
    <location>
        <begin position="33"/>
        <end position="292"/>
    </location>
</feature>
<dbReference type="InterPro" id="IPR013022">
    <property type="entry name" value="Xyl_isomerase-like_TIM-brl"/>
</dbReference>
<sequence>MDMDIRIGSAPDSWGVWFPEDPSQTPWPRFMDEISGAGYQWTELGPYGYLPTETKILKAELAKRDLRICAAFAMGNLEEPELWPELESQVIGAGKVLEALNAEYLVLIDGTYSNLFTGEQIEPKELDYDGWQQLIATTHKIADIVSERFNLKLVFHPHAETHVEYEDQIEQFLDETDPSRVSLCFDVGHHAYRGGDPVAFMRKHHGRIPYLHIKSVDPEMQRKVENENISFATAVSMEMFCEPSVGVVDFQALRDLLTELDFDGFAIVEQDMYPAAFDRPLPIAKRTLEYLKGIGLGH</sequence>
<dbReference type="Gene3D" id="3.20.20.150">
    <property type="entry name" value="Divalent-metal-dependent TIM barrel enzymes"/>
    <property type="match status" value="1"/>
</dbReference>
<proteinExistence type="predicted"/>
<protein>
    <recommendedName>
        <fullName evidence="1">Xylose isomerase-like TIM barrel domain-containing protein</fullName>
    </recommendedName>
</protein>
<gene>
    <name evidence="2" type="ORF">METZ01_LOCUS201968</name>
</gene>
<reference evidence="2" key="1">
    <citation type="submission" date="2018-05" db="EMBL/GenBank/DDBJ databases">
        <authorList>
            <person name="Lanie J.A."/>
            <person name="Ng W.-L."/>
            <person name="Kazmierczak K.M."/>
            <person name="Andrzejewski T.M."/>
            <person name="Davidsen T.M."/>
            <person name="Wayne K.J."/>
            <person name="Tettelin H."/>
            <person name="Glass J.I."/>
            <person name="Rusch D."/>
            <person name="Podicherti R."/>
            <person name="Tsui H.-C.T."/>
            <person name="Winkler M.E."/>
        </authorList>
    </citation>
    <scope>NUCLEOTIDE SEQUENCE</scope>
</reference>
<dbReference type="PANTHER" id="PTHR12110">
    <property type="entry name" value="HYDROXYPYRUVATE ISOMERASE"/>
    <property type="match status" value="1"/>
</dbReference>
<dbReference type="Pfam" id="PF01261">
    <property type="entry name" value="AP_endonuc_2"/>
    <property type="match status" value="1"/>
</dbReference>
<organism evidence="2">
    <name type="scientific">marine metagenome</name>
    <dbReference type="NCBI Taxonomy" id="408172"/>
    <lineage>
        <taxon>unclassified sequences</taxon>
        <taxon>metagenomes</taxon>
        <taxon>ecological metagenomes</taxon>
    </lineage>
</organism>